<reference evidence="4" key="2">
    <citation type="journal article" date="2009" name="Nature">
        <title>Genome sequence and analysis of the Irish potato famine pathogen Phytophthora infestans.</title>
        <authorList>
            <consortium name="The Broad Institute Genome Sequencing Platform"/>
            <person name="Haas B.J."/>
            <person name="Kamoun S."/>
            <person name="Zody M.C."/>
            <person name="Jiang R.H."/>
            <person name="Handsaker R.E."/>
            <person name="Cano L.M."/>
            <person name="Grabherr M."/>
            <person name="Kodira C.D."/>
            <person name="Raffaele S."/>
            <person name="Torto-Alalibo T."/>
            <person name="Bozkurt T.O."/>
            <person name="Ah-Fong A.M."/>
            <person name="Alvarado L."/>
            <person name="Anderson V.L."/>
            <person name="Armstrong M.R."/>
            <person name="Avrova A."/>
            <person name="Baxter L."/>
            <person name="Beynon J."/>
            <person name="Boevink P.C."/>
            <person name="Bollmann S.R."/>
            <person name="Bos J.I."/>
            <person name="Bulone V."/>
            <person name="Cai G."/>
            <person name="Cakir C."/>
            <person name="Carrington J.C."/>
            <person name="Chawner M."/>
            <person name="Conti L."/>
            <person name="Costanzo S."/>
            <person name="Ewan R."/>
            <person name="Fahlgren N."/>
            <person name="Fischbach M.A."/>
            <person name="Fugelstad J."/>
            <person name="Gilroy E.M."/>
            <person name="Gnerre S."/>
            <person name="Green P.J."/>
            <person name="Grenville-Briggs L.J."/>
            <person name="Griffith J."/>
            <person name="Grunwald N.J."/>
            <person name="Horn K."/>
            <person name="Horner N.R."/>
            <person name="Hu C.H."/>
            <person name="Huitema E."/>
            <person name="Jeong D.H."/>
            <person name="Jones A.M."/>
            <person name="Jones J.D."/>
            <person name="Jones R.W."/>
            <person name="Karlsson E.K."/>
            <person name="Kunjeti S.G."/>
            <person name="Lamour K."/>
            <person name="Liu Z."/>
            <person name="Ma L."/>
            <person name="Maclean D."/>
            <person name="Chibucos M.C."/>
            <person name="McDonald H."/>
            <person name="McWalters J."/>
            <person name="Meijer H.J."/>
            <person name="Morgan W."/>
            <person name="Morris P.F."/>
            <person name="Munro C.A."/>
            <person name="O'Neill K."/>
            <person name="Ospina-Giraldo M."/>
            <person name="Pinzon A."/>
            <person name="Pritchard L."/>
            <person name="Ramsahoye B."/>
            <person name="Ren Q."/>
            <person name="Restrepo S."/>
            <person name="Roy S."/>
            <person name="Sadanandom A."/>
            <person name="Savidor A."/>
            <person name="Schornack S."/>
            <person name="Schwartz D.C."/>
            <person name="Schumann U.D."/>
            <person name="Schwessinger B."/>
            <person name="Seyer L."/>
            <person name="Sharpe T."/>
            <person name="Silvar C."/>
            <person name="Song J."/>
            <person name="Studholme D.J."/>
            <person name="Sykes S."/>
            <person name="Thines M."/>
            <person name="van de Vondervoort P.J."/>
            <person name="Phuntumart V."/>
            <person name="Wawra S."/>
            <person name="Weide R."/>
            <person name="Win J."/>
            <person name="Young C."/>
            <person name="Zhou S."/>
            <person name="Fry W."/>
            <person name="Meyers B.C."/>
            <person name="van West P."/>
            <person name="Ristaino J."/>
            <person name="Govers F."/>
            <person name="Birch P.R."/>
            <person name="Whisson S.C."/>
            <person name="Judelson H.S."/>
            <person name="Nusbaum C."/>
        </authorList>
    </citation>
    <scope>NUCLEOTIDE SEQUENCE [LARGE SCALE GENOMIC DNA]</scope>
    <source>
        <strain evidence="4">T30-4</strain>
    </source>
</reference>
<evidence type="ECO:0000313" key="3">
    <source>
        <dbReference type="EMBL" id="EEY68053.1"/>
    </source>
</evidence>
<dbReference type="RefSeq" id="XP_002997611.1">
    <property type="nucleotide sequence ID" value="XM_002997565.1"/>
</dbReference>
<dbReference type="PANTHER" id="PTHR21534">
    <property type="entry name" value="KATANIN-INTERACTING PROTEIN"/>
    <property type="match status" value="1"/>
</dbReference>
<gene>
    <name evidence="3" type="ORF">PITG_18489</name>
    <name evidence="2" type="ORF">PITG_20026</name>
</gene>
<dbReference type="HOGENOM" id="CLU_128573_0_0_1"/>
<sequence>MIKLWNYSKTPERGVKDVDIYLDDLHLFSGTLKKAPMADVHATGSRFGRVHKVTEQFGQPVLFSCSQAQVDAEKRSVYYCGVEEQDVLGINEGQVMQESRAMYRKLDPGAEGVIVDLDLRPMTAVCRQ</sequence>
<dbReference type="Proteomes" id="UP000006643">
    <property type="component" value="Unassembled WGS sequence"/>
</dbReference>
<dbReference type="STRING" id="403677.D0NYE1"/>
<dbReference type="VEuPathDB" id="FungiDB:PITG_20026"/>
<evidence type="ECO:0000313" key="4">
    <source>
        <dbReference type="Proteomes" id="UP000006643"/>
    </source>
</evidence>
<evidence type="ECO:0000313" key="2">
    <source>
        <dbReference type="EMBL" id="EEY54680.1"/>
    </source>
</evidence>
<dbReference type="RefSeq" id="XP_002895774.1">
    <property type="nucleotide sequence ID" value="XM_002895728.1"/>
</dbReference>
<dbReference type="PANTHER" id="PTHR21534:SF0">
    <property type="entry name" value="KATANIN-INTERACTING PROTEIN"/>
    <property type="match status" value="1"/>
</dbReference>
<evidence type="ECO:0000259" key="1">
    <source>
        <dbReference type="Pfam" id="PF14652"/>
    </source>
</evidence>
<dbReference type="eggNOG" id="ENOG502QRY1">
    <property type="taxonomic scope" value="Eukaryota"/>
</dbReference>
<dbReference type="GeneID" id="9463936"/>
<dbReference type="InterPro" id="IPR026704">
    <property type="entry name" value="KATNIP"/>
</dbReference>
<reference evidence="3" key="1">
    <citation type="submission" date="2006-10" db="EMBL/GenBank/DDBJ databases">
        <title>Annotation of Phytophthora infestans T30-4.</title>
        <authorList>
            <consortium name="The Broad Institute Genome Sequencing Platform"/>
            <person name="Nusbaum C."/>
            <person name="Haas B."/>
            <person name="Kamoun S."/>
            <person name="Fry W."/>
            <person name="Judelson H."/>
            <person name="Ristaino J."/>
            <person name="Govers F."/>
            <person name="Whisson S."/>
            <person name="Birch P."/>
            <person name="Birren B."/>
            <person name="Lander E."/>
            <person name="Galagan J."/>
            <person name="Zody M."/>
            <person name="Devon K."/>
            <person name="O'Neil K."/>
            <person name="Zembek L."/>
            <person name="Anderson S."/>
            <person name="Jaffe D."/>
            <person name="Butler J."/>
            <person name="Alvarez P."/>
            <person name="Gnerre S."/>
            <person name="Grabherr M."/>
            <person name="Mauceli E."/>
            <person name="Brockman W."/>
            <person name="Young S."/>
            <person name="LaButti K."/>
            <person name="Sykes S."/>
            <person name="DeCaprio D."/>
            <person name="Crawford M."/>
            <person name="Koehrsen M."/>
            <person name="Engels R."/>
            <person name="Montgomery P."/>
            <person name="Pearson M."/>
            <person name="Howarth C."/>
            <person name="Larson L."/>
            <person name="White J."/>
            <person name="O'Leary S."/>
            <person name="Kodira C."/>
            <person name="Zeng Q."/>
            <person name="Yandava C."/>
            <person name="Alvarado L."/>
        </authorList>
    </citation>
    <scope>NUCLEOTIDE SEQUENCE</scope>
    <source>
        <strain evidence="3">T30-4</strain>
    </source>
</reference>
<dbReference type="GeneID" id="9462733"/>
<dbReference type="VEuPathDB" id="FungiDB:PITG_18489"/>
<dbReference type="EMBL" id="DS028186">
    <property type="protein sequence ID" value="EEY68053.1"/>
    <property type="molecule type" value="Genomic_DNA"/>
</dbReference>
<protein>
    <recommendedName>
        <fullName evidence="1">KATNIP domain-containing protein</fullName>
    </recommendedName>
</protein>
<dbReference type="EMBL" id="DS028254">
    <property type="protein sequence ID" value="EEY54680.1"/>
    <property type="molecule type" value="Genomic_DNA"/>
</dbReference>
<accession>D0NYE1</accession>
<name>D0NYE1_PHYIT</name>
<dbReference type="AlphaFoldDB" id="D0NYE1"/>
<dbReference type="InParanoid" id="D0NYE1"/>
<dbReference type="OrthoDB" id="304622at2759"/>
<dbReference type="KEGG" id="pif:PITG_18489"/>
<dbReference type="Pfam" id="PF14652">
    <property type="entry name" value="DUF4457"/>
    <property type="match status" value="1"/>
</dbReference>
<dbReference type="InterPro" id="IPR027859">
    <property type="entry name" value="KATNIP_dom"/>
</dbReference>
<organism evidence="4">
    <name type="scientific">Phytophthora infestans (strain T30-4)</name>
    <name type="common">Potato late blight agent</name>
    <dbReference type="NCBI Taxonomy" id="403677"/>
    <lineage>
        <taxon>Eukaryota</taxon>
        <taxon>Sar</taxon>
        <taxon>Stramenopiles</taxon>
        <taxon>Oomycota</taxon>
        <taxon>Peronosporomycetes</taxon>
        <taxon>Peronosporales</taxon>
        <taxon>Peronosporaceae</taxon>
        <taxon>Phytophthora</taxon>
    </lineage>
</organism>
<feature type="domain" description="KATNIP" evidence="1">
    <location>
        <begin position="1"/>
        <end position="35"/>
    </location>
</feature>
<dbReference type="KEGG" id="pif:PITG_20026"/>
<proteinExistence type="predicted"/>
<keyword evidence="4" id="KW-1185">Reference proteome</keyword>